<dbReference type="Proteomes" id="UP001596978">
    <property type="component" value="Unassembled WGS sequence"/>
</dbReference>
<comment type="caution">
    <text evidence="3">The sequence shown here is derived from an EMBL/GenBank/DDBJ whole genome shotgun (WGS) entry which is preliminary data.</text>
</comment>
<dbReference type="Pfam" id="PF10988">
    <property type="entry name" value="DUF2807"/>
    <property type="match status" value="1"/>
</dbReference>
<accession>A0ABW3CT16</accession>
<protein>
    <submittedName>
        <fullName evidence="3">Head GIN domain-containing protein</fullName>
    </submittedName>
</protein>
<keyword evidence="4" id="KW-1185">Reference proteome</keyword>
<dbReference type="PROSITE" id="PS51257">
    <property type="entry name" value="PROKAR_LIPOPROTEIN"/>
    <property type="match status" value="1"/>
</dbReference>
<dbReference type="InterPro" id="IPR021255">
    <property type="entry name" value="DUF2807"/>
</dbReference>
<sequence length="242" mass="25656">MSTLAKVIVTAIMGILLTSCQFDINWGEGKRGSGNVVSETREITEDFTGIKATEGIDVYVTQAEKFSIEVEADDNIIELISTDIKDGMLKVHTEERIGRAKSKKVYVSLPTIDRLYSNSGADLYAQETIKADKLELDASSGADLKVIIEANEVTCDASSGADIKVAGTANVLIADASSGADIKAEDLIVKTCMADASSGADIALHVTESLKADASSGADIRYRGNPENVTKNKSASGSVHKY</sequence>
<dbReference type="Gene3D" id="2.160.20.120">
    <property type="match status" value="1"/>
</dbReference>
<dbReference type="RefSeq" id="WP_386402935.1">
    <property type="nucleotide sequence ID" value="NZ_JBHTJH010000002.1"/>
</dbReference>
<dbReference type="EMBL" id="JBHTJH010000002">
    <property type="protein sequence ID" value="MFD0860916.1"/>
    <property type="molecule type" value="Genomic_DNA"/>
</dbReference>
<reference evidence="4" key="1">
    <citation type="journal article" date="2019" name="Int. J. Syst. Evol. Microbiol.">
        <title>The Global Catalogue of Microorganisms (GCM) 10K type strain sequencing project: providing services to taxonomists for standard genome sequencing and annotation.</title>
        <authorList>
            <consortium name="The Broad Institute Genomics Platform"/>
            <consortium name="The Broad Institute Genome Sequencing Center for Infectious Disease"/>
            <person name="Wu L."/>
            <person name="Ma J."/>
        </authorList>
    </citation>
    <scope>NUCLEOTIDE SEQUENCE [LARGE SCALE GENOMIC DNA]</scope>
    <source>
        <strain evidence="4">CCUG 62952</strain>
    </source>
</reference>
<evidence type="ECO:0000256" key="1">
    <source>
        <dbReference type="SAM" id="MobiDB-lite"/>
    </source>
</evidence>
<evidence type="ECO:0000313" key="4">
    <source>
        <dbReference type="Proteomes" id="UP001596978"/>
    </source>
</evidence>
<evidence type="ECO:0000313" key="3">
    <source>
        <dbReference type="EMBL" id="MFD0860916.1"/>
    </source>
</evidence>
<proteinExistence type="predicted"/>
<evidence type="ECO:0000259" key="2">
    <source>
        <dbReference type="Pfam" id="PF10988"/>
    </source>
</evidence>
<organism evidence="3 4">
    <name type="scientific">Sungkyunkwania multivorans</name>
    <dbReference type="NCBI Taxonomy" id="1173618"/>
    <lineage>
        <taxon>Bacteria</taxon>
        <taxon>Pseudomonadati</taxon>
        <taxon>Bacteroidota</taxon>
        <taxon>Flavobacteriia</taxon>
        <taxon>Flavobacteriales</taxon>
        <taxon>Flavobacteriaceae</taxon>
        <taxon>Sungkyunkwania</taxon>
    </lineage>
</organism>
<feature type="compositionally biased region" description="Polar residues" evidence="1">
    <location>
        <begin position="227"/>
        <end position="242"/>
    </location>
</feature>
<feature type="region of interest" description="Disordered" evidence="1">
    <location>
        <begin position="221"/>
        <end position="242"/>
    </location>
</feature>
<gene>
    <name evidence="3" type="ORF">ACFQ1M_01740</name>
</gene>
<name>A0ABW3CT16_9FLAO</name>
<feature type="domain" description="Putative auto-transporter adhesin head GIN" evidence="2">
    <location>
        <begin position="46"/>
        <end position="226"/>
    </location>
</feature>